<keyword evidence="6" id="KW-0862">Zinc</keyword>
<dbReference type="AlphaFoldDB" id="A0A646QCN2"/>
<evidence type="ECO:0000313" key="10">
    <source>
        <dbReference type="EMBL" id="MUP40406.1"/>
    </source>
</evidence>
<dbReference type="Gene3D" id="1.10.1380.10">
    <property type="entry name" value="Neutral endopeptidase , domain2"/>
    <property type="match status" value="1"/>
</dbReference>
<dbReference type="InterPro" id="IPR008753">
    <property type="entry name" value="Peptidase_M13_N"/>
</dbReference>
<keyword evidence="7" id="KW-0482">Metalloprotease</keyword>
<dbReference type="InterPro" id="IPR042089">
    <property type="entry name" value="Peptidase_M13_dom_2"/>
</dbReference>
<dbReference type="CDD" id="cd08662">
    <property type="entry name" value="M13"/>
    <property type="match status" value="1"/>
</dbReference>
<evidence type="ECO:0000256" key="2">
    <source>
        <dbReference type="ARBA" id="ARBA00007357"/>
    </source>
</evidence>
<evidence type="ECO:0000256" key="1">
    <source>
        <dbReference type="ARBA" id="ARBA00001947"/>
    </source>
</evidence>
<comment type="cofactor">
    <cofactor evidence="1">
        <name>Zn(2+)</name>
        <dbReference type="ChEBI" id="CHEBI:29105"/>
    </cofactor>
</comment>
<dbReference type="InterPro" id="IPR018497">
    <property type="entry name" value="Peptidase_M13_C"/>
</dbReference>
<evidence type="ECO:0000256" key="4">
    <source>
        <dbReference type="ARBA" id="ARBA00022723"/>
    </source>
</evidence>
<evidence type="ECO:0000256" key="3">
    <source>
        <dbReference type="ARBA" id="ARBA00022670"/>
    </source>
</evidence>
<evidence type="ECO:0000256" key="6">
    <source>
        <dbReference type="ARBA" id="ARBA00022833"/>
    </source>
</evidence>
<dbReference type="InterPro" id="IPR000718">
    <property type="entry name" value="Peptidase_M13"/>
</dbReference>
<sequence length="738" mass="85166">MLSPIAEVKLDKLKGLLLLFTFVQLDNARTVEGNSSVRQKQSSPCINLSCNLTNILETLKSKSSLDLNETLPCRTESCFEAAVTILSNMDPNQDPCIDFYQFACGGYETLKKKTDDKLILDSRMKRTLRNLLTCYKQKGEPDTFQKLRDYYSSCFNAESYPKKQIEGLQQILGECGGWPLLNSSRDMTDFSWQDATANLLSKGFSNMNFLGVGVYGKFDVSLAEPSRILWIRSPGKLSYRNEAHRELMKEVAIYLGAPEDHLNEEIEKMMKFEDEFNKIIVEEESKLEQLFDLNIVVTVGDLNRISKEVDWLKYFSQIFPINIDTKTPVFLQIEETKLWKIITLLKKTSNKVIANCIAWEVIFETKDNIKDPKIMKLVHAYNKKIRPVIPSKQPLQWLNCLNEMKFFLTPGLNALFARYHFPQGHKDQIIKILEMVRHATENLIEKADWLDESSIQQLKLELSKFNEAIAYPDDLLDDKKLDNYYKSLKVTKREYYLNYIQLKQFLHLVKSEETIVNGSKNQWTLIDSLFPTTTYYYNSYKAMVLPMSQLQGFYFAANRSQALNFGSIGSILGHEIYHGLKEFGLTKFDDDVIYWTPKVREIFLNRTTCIKEQYKNFPLRNTSVGGLPTFEENLSDNSGLKAAYMAYQSWIETNGEDLPLLGLTEFTGNQLFWLAFASNWCTPSNLITESEKHQEFLNLLTSNKYRVIGTVQNLEEFANDFNCPSGSPMNPIEKCKVW</sequence>
<dbReference type="PANTHER" id="PTHR11733">
    <property type="entry name" value="ZINC METALLOPROTEASE FAMILY M13 NEPRILYSIN-RELATED"/>
    <property type="match status" value="1"/>
</dbReference>
<dbReference type="GO" id="GO:0016485">
    <property type="term" value="P:protein processing"/>
    <property type="evidence" value="ECO:0007669"/>
    <property type="project" value="TreeGrafter"/>
</dbReference>
<evidence type="ECO:0000256" key="7">
    <source>
        <dbReference type="ARBA" id="ARBA00023049"/>
    </source>
</evidence>
<evidence type="ECO:0000256" key="5">
    <source>
        <dbReference type="ARBA" id="ARBA00022801"/>
    </source>
</evidence>
<dbReference type="Gene3D" id="3.40.390.10">
    <property type="entry name" value="Collagenase (Catalytic Domain)"/>
    <property type="match status" value="1"/>
</dbReference>
<dbReference type="Pfam" id="PF05649">
    <property type="entry name" value="Peptidase_M13_N"/>
    <property type="match status" value="1"/>
</dbReference>
<proteinExistence type="inferred from homology"/>
<keyword evidence="5" id="KW-0378">Hydrolase</keyword>
<protein>
    <submittedName>
        <fullName evidence="10">Neprilysin</fullName>
    </submittedName>
</protein>
<dbReference type="InterPro" id="IPR024079">
    <property type="entry name" value="MetalloPept_cat_dom_sf"/>
</dbReference>
<evidence type="ECO:0000259" key="8">
    <source>
        <dbReference type="Pfam" id="PF01431"/>
    </source>
</evidence>
<dbReference type="SUPFAM" id="SSF55486">
    <property type="entry name" value="Metalloproteases ('zincins'), catalytic domain"/>
    <property type="match status" value="1"/>
</dbReference>
<dbReference type="GO" id="GO:0005886">
    <property type="term" value="C:plasma membrane"/>
    <property type="evidence" value="ECO:0007669"/>
    <property type="project" value="TreeGrafter"/>
</dbReference>
<keyword evidence="3" id="KW-0645">Protease</keyword>
<dbReference type="GO" id="GO:0004222">
    <property type="term" value="F:metalloendopeptidase activity"/>
    <property type="evidence" value="ECO:0007669"/>
    <property type="project" value="InterPro"/>
</dbReference>
<dbReference type="PRINTS" id="PR00786">
    <property type="entry name" value="NEPRILYSIN"/>
</dbReference>
<dbReference type="PANTHER" id="PTHR11733:SF237">
    <property type="entry name" value="NEPRILYSIN-LIKE 4"/>
    <property type="match status" value="1"/>
</dbReference>
<dbReference type="Pfam" id="PF01431">
    <property type="entry name" value="Peptidase_M13"/>
    <property type="match status" value="1"/>
</dbReference>
<feature type="domain" description="Peptidase M13 C-terminal" evidence="8">
    <location>
        <begin position="535"/>
        <end position="737"/>
    </location>
</feature>
<organism evidence="10">
    <name type="scientific">Hemiscolopendra marginata</name>
    <dbReference type="NCBI Taxonomy" id="943146"/>
    <lineage>
        <taxon>Eukaryota</taxon>
        <taxon>Metazoa</taxon>
        <taxon>Ecdysozoa</taxon>
        <taxon>Arthropoda</taxon>
        <taxon>Myriapoda</taxon>
        <taxon>Chilopoda</taxon>
        <taxon>Pleurostigmophora</taxon>
        <taxon>Scolopendromorpha</taxon>
        <taxon>Scolopendridae</taxon>
        <taxon>Hemiscolopendra</taxon>
    </lineage>
</organism>
<dbReference type="PROSITE" id="PS51885">
    <property type="entry name" value="NEPRILYSIN"/>
    <property type="match status" value="1"/>
</dbReference>
<name>A0A646QCN2_9MYRI</name>
<feature type="domain" description="Peptidase M13 N-terminal" evidence="9">
    <location>
        <begin position="95"/>
        <end position="472"/>
    </location>
</feature>
<dbReference type="EMBL" id="GHBY01000229">
    <property type="protein sequence ID" value="MUP40406.1"/>
    <property type="molecule type" value="Transcribed_RNA"/>
</dbReference>
<accession>A0A646QCN2</accession>
<reference evidence="10" key="1">
    <citation type="submission" date="2018-11" db="EMBL/GenBank/DDBJ databases">
        <title>Venom-gland transcriptomics and venom proteomics of the Florida green centipede (Hemiscolopendra marginata) reveal sex-based variation in a centipede venom.</title>
        <authorList>
            <person name="Nystrom G.S."/>
            <person name="Ward M.J."/>
            <person name="Ellsworth S.A."/>
            <person name="Rokyta D.R."/>
        </authorList>
    </citation>
    <scope>NUCLEOTIDE SEQUENCE</scope>
    <source>
        <tissue evidence="10">Venom gland</tissue>
    </source>
</reference>
<comment type="similarity">
    <text evidence="2">Belongs to the peptidase M13 family.</text>
</comment>
<evidence type="ECO:0000259" key="9">
    <source>
        <dbReference type="Pfam" id="PF05649"/>
    </source>
</evidence>
<keyword evidence="4" id="KW-0479">Metal-binding</keyword>
<dbReference type="GO" id="GO:0046872">
    <property type="term" value="F:metal ion binding"/>
    <property type="evidence" value="ECO:0007669"/>
    <property type="project" value="UniProtKB-KW"/>
</dbReference>